<evidence type="ECO:0000256" key="2">
    <source>
        <dbReference type="ARBA" id="ARBA00012314"/>
    </source>
</evidence>
<proteinExistence type="predicted"/>
<gene>
    <name evidence="6" type="ORF">DCW74_16150</name>
</gene>
<dbReference type="InterPro" id="IPR011614">
    <property type="entry name" value="Catalase_core"/>
</dbReference>
<dbReference type="PANTHER" id="PTHR11465">
    <property type="entry name" value="CATALASE"/>
    <property type="match status" value="1"/>
</dbReference>
<dbReference type="InterPro" id="IPR020835">
    <property type="entry name" value="Catalase_sf"/>
</dbReference>
<dbReference type="SMART" id="SM01060">
    <property type="entry name" value="Catalase"/>
    <property type="match status" value="1"/>
</dbReference>
<dbReference type="GO" id="GO:0042744">
    <property type="term" value="P:hydrogen peroxide catabolic process"/>
    <property type="evidence" value="ECO:0007669"/>
    <property type="project" value="TreeGrafter"/>
</dbReference>
<dbReference type="GO" id="GO:0004096">
    <property type="term" value="F:catalase activity"/>
    <property type="evidence" value="ECO:0007669"/>
    <property type="project" value="UniProtKB-EC"/>
</dbReference>
<dbReference type="Gene3D" id="2.40.180.10">
    <property type="entry name" value="Catalase core domain"/>
    <property type="match status" value="1"/>
</dbReference>
<dbReference type="AlphaFoldDB" id="A0A350P7J1"/>
<evidence type="ECO:0000259" key="5">
    <source>
        <dbReference type="SMART" id="SM01060"/>
    </source>
</evidence>
<dbReference type="EC" id="1.11.1.6" evidence="2"/>
<evidence type="ECO:0000256" key="3">
    <source>
        <dbReference type="ARBA" id="ARBA00014132"/>
    </source>
</evidence>
<dbReference type="PANTHER" id="PTHR11465:SF23">
    <property type="entry name" value="CATALASE-2"/>
    <property type="match status" value="1"/>
</dbReference>
<dbReference type="Proteomes" id="UP000263517">
    <property type="component" value="Unassembled WGS sequence"/>
</dbReference>
<name>A0A350P7J1_9ALTE</name>
<accession>A0A350P7J1</accession>
<dbReference type="PRINTS" id="PR00067">
    <property type="entry name" value="CATALASE"/>
</dbReference>
<feature type="domain" description="Catalase core" evidence="5">
    <location>
        <begin position="28"/>
        <end position="187"/>
    </location>
</feature>
<feature type="non-terminal residue" evidence="6">
    <location>
        <position position="187"/>
    </location>
</feature>
<organism evidence="6 7">
    <name type="scientific">Alteromonas australica</name>
    <dbReference type="NCBI Taxonomy" id="589873"/>
    <lineage>
        <taxon>Bacteria</taxon>
        <taxon>Pseudomonadati</taxon>
        <taxon>Pseudomonadota</taxon>
        <taxon>Gammaproteobacteria</taxon>
        <taxon>Alteromonadales</taxon>
        <taxon>Alteromonadaceae</taxon>
        <taxon>Alteromonas/Salinimonas group</taxon>
        <taxon>Alteromonas</taxon>
    </lineage>
</organism>
<dbReference type="SUPFAM" id="SSF56634">
    <property type="entry name" value="Heme-dependent catalase-like"/>
    <property type="match status" value="1"/>
</dbReference>
<comment type="caution">
    <text evidence="6">The sequence shown here is derived from an EMBL/GenBank/DDBJ whole genome shotgun (WGS) entry which is preliminary data.</text>
</comment>
<dbReference type="GO" id="GO:0042542">
    <property type="term" value="P:response to hydrogen peroxide"/>
    <property type="evidence" value="ECO:0007669"/>
    <property type="project" value="TreeGrafter"/>
</dbReference>
<dbReference type="Pfam" id="PF00199">
    <property type="entry name" value="Catalase"/>
    <property type="match status" value="1"/>
</dbReference>
<dbReference type="STRING" id="589873.EP12_17145"/>
<keyword evidence="4" id="KW-0732">Signal</keyword>
<evidence type="ECO:0000313" key="6">
    <source>
        <dbReference type="EMBL" id="HAW77258.1"/>
    </source>
</evidence>
<evidence type="ECO:0000313" key="7">
    <source>
        <dbReference type="Proteomes" id="UP000263517"/>
    </source>
</evidence>
<reference evidence="6 7" key="1">
    <citation type="journal article" date="2018" name="Nat. Biotechnol.">
        <title>A standardized bacterial taxonomy based on genome phylogeny substantially revises the tree of life.</title>
        <authorList>
            <person name="Parks D.H."/>
            <person name="Chuvochina M."/>
            <person name="Waite D.W."/>
            <person name="Rinke C."/>
            <person name="Skarshewski A."/>
            <person name="Chaumeil P.A."/>
            <person name="Hugenholtz P."/>
        </authorList>
    </citation>
    <scope>NUCLEOTIDE SEQUENCE [LARGE SCALE GENOMIC DNA]</scope>
    <source>
        <strain evidence="6">UBA11978</strain>
    </source>
</reference>
<dbReference type="InterPro" id="IPR018028">
    <property type="entry name" value="Catalase"/>
</dbReference>
<evidence type="ECO:0000256" key="4">
    <source>
        <dbReference type="SAM" id="SignalP"/>
    </source>
</evidence>
<feature type="signal peptide" evidence="4">
    <location>
        <begin position="1"/>
        <end position="24"/>
    </location>
</feature>
<dbReference type="EMBL" id="DNAN01000570">
    <property type="protein sequence ID" value="HAW77258.1"/>
    <property type="molecule type" value="Genomic_DNA"/>
</dbReference>
<dbReference type="GO" id="GO:0005737">
    <property type="term" value="C:cytoplasm"/>
    <property type="evidence" value="ECO:0007669"/>
    <property type="project" value="TreeGrafter"/>
</dbReference>
<feature type="chain" id="PRO_5016857376" description="Catalase" evidence="4">
    <location>
        <begin position="25"/>
        <end position="187"/>
    </location>
</feature>
<comment type="cofactor">
    <cofactor evidence="1">
        <name>heme</name>
        <dbReference type="ChEBI" id="CHEBI:30413"/>
    </cofactor>
</comment>
<dbReference type="GO" id="GO:0020037">
    <property type="term" value="F:heme binding"/>
    <property type="evidence" value="ECO:0007669"/>
    <property type="project" value="InterPro"/>
</dbReference>
<protein>
    <recommendedName>
        <fullName evidence="3">Catalase</fullName>
        <ecNumber evidence="2">1.11.1.6</ecNumber>
    </recommendedName>
</protein>
<evidence type="ECO:0000256" key="1">
    <source>
        <dbReference type="ARBA" id="ARBA00001971"/>
    </source>
</evidence>
<dbReference type="PROSITE" id="PS51402">
    <property type="entry name" value="CATALASE_3"/>
    <property type="match status" value="1"/>
</dbReference>
<sequence>MKTTLSKVILGCVTAGMLSMGVGADTLTRQNGAPVGDNQNSQTAGPWGPVLLQDSHLIEKLAAFDRERIPERVVHARGVGIHGYYENYVDLSDDTVAAPFQGEGKKTEVFVRFSSVVHGHLSPETLRDPRGFAVKFYTEQGNWDLVGNNFPVFFIRDAIKFPDMVHAFKPSPVTNKQDAKRIFDFFS</sequence>